<reference evidence="2 5" key="2">
    <citation type="submission" date="2019-09" db="EMBL/GenBank/DDBJ databases">
        <title>Investigation of probiotic properties of different lactic acid bacteria.</title>
        <authorList>
            <person name="Jaomanjaka F."/>
            <person name="Blanc P."/>
        </authorList>
    </citation>
    <scope>NUCLEOTIDE SEQUENCE [LARGE SCALE GENOMIC DNA]</scope>
    <source>
        <strain evidence="2 5">BIO6369</strain>
    </source>
</reference>
<feature type="transmembrane region" description="Helical" evidence="1">
    <location>
        <begin position="126"/>
        <end position="147"/>
    </location>
</feature>
<dbReference type="GO" id="GO:0005886">
    <property type="term" value="C:plasma membrane"/>
    <property type="evidence" value="ECO:0007669"/>
    <property type="project" value="TreeGrafter"/>
</dbReference>
<organism evidence="2 5">
    <name type="scientific">Lactobacillus gasseri</name>
    <dbReference type="NCBI Taxonomy" id="1596"/>
    <lineage>
        <taxon>Bacteria</taxon>
        <taxon>Bacillati</taxon>
        <taxon>Bacillota</taxon>
        <taxon>Bacilli</taxon>
        <taxon>Lactobacillales</taxon>
        <taxon>Lactobacillaceae</taxon>
        <taxon>Lactobacillus</taxon>
    </lineage>
</organism>
<accession>A0A133PEM2</accession>
<dbReference type="Pfam" id="PF03729">
    <property type="entry name" value="DUF308"/>
    <property type="match status" value="2"/>
</dbReference>
<comment type="caution">
    <text evidence="2">The sequence shown here is derived from an EMBL/GenBank/DDBJ whole genome shotgun (WGS) entry which is preliminary data.</text>
</comment>
<evidence type="ECO:0008006" key="6">
    <source>
        <dbReference type="Google" id="ProtNLM"/>
    </source>
</evidence>
<dbReference type="AlphaFoldDB" id="A0A133PEM2"/>
<dbReference type="OrthoDB" id="2456403at2"/>
<proteinExistence type="predicted"/>
<dbReference type="RefSeq" id="WP_003647005.1">
    <property type="nucleotide sequence ID" value="NZ_CABOGQ010000011.1"/>
</dbReference>
<feature type="transmembrane region" description="Helical" evidence="1">
    <location>
        <begin position="38"/>
        <end position="57"/>
    </location>
</feature>
<dbReference type="OMA" id="LFAIWFF"/>
<dbReference type="GeneID" id="29640158"/>
<dbReference type="Proteomes" id="UP000460112">
    <property type="component" value="Unassembled WGS sequence"/>
</dbReference>
<evidence type="ECO:0000313" key="5">
    <source>
        <dbReference type="Proteomes" id="UP000460112"/>
    </source>
</evidence>
<sequence>MNDIYNSRHQGFDWGSFIAGILFVVASFLLLRYPGRGLTAFVFVFGILSILQGIIWISAYVKFHNIFDLSWVTLISAIVDIVIGVLFLCSREIGGLTLAILFAIWFLADSIIGIIFSWHLREYSTGYFVLCLILNIISLIIAFALLFNPVLAAITLVYLVAFWLMVFGINEIFVSWMHR</sequence>
<reference evidence="3 4" key="1">
    <citation type="submission" date="2019-04" db="EMBL/GenBank/DDBJ databases">
        <title>Lactobacillus gasseri 7171 assembly.</title>
        <authorList>
            <person name="Joris B.R."/>
            <person name="Giguere D."/>
        </authorList>
    </citation>
    <scope>NUCLEOTIDE SEQUENCE [LARGE SCALE GENOMIC DNA]</scope>
    <source>
        <strain evidence="3 4">7171</strain>
    </source>
</reference>
<evidence type="ECO:0000313" key="3">
    <source>
        <dbReference type="EMBL" id="TQW14360.1"/>
    </source>
</evidence>
<dbReference type="Proteomes" id="UP000316012">
    <property type="component" value="Unassembled WGS sequence"/>
</dbReference>
<dbReference type="STRING" id="324831.LGAS_1316"/>
<dbReference type="PANTHER" id="PTHR34989:SF1">
    <property type="entry name" value="PROTEIN HDED"/>
    <property type="match status" value="1"/>
</dbReference>
<keyword evidence="1" id="KW-1133">Transmembrane helix</keyword>
<feature type="transmembrane region" description="Helical" evidence="1">
    <location>
        <begin position="69"/>
        <end position="89"/>
    </location>
</feature>
<dbReference type="PANTHER" id="PTHR34989">
    <property type="entry name" value="PROTEIN HDED"/>
    <property type="match status" value="1"/>
</dbReference>
<keyword evidence="1" id="KW-0812">Transmembrane</keyword>
<dbReference type="eggNOG" id="COG3247">
    <property type="taxonomic scope" value="Bacteria"/>
</dbReference>
<dbReference type="InterPro" id="IPR005325">
    <property type="entry name" value="DUF308_memb"/>
</dbReference>
<keyword evidence="1" id="KW-0472">Membrane</keyword>
<gene>
    <name evidence="2" type="ORF">F8244_01235</name>
    <name evidence="3" type="ORF">FIPPAONL_01908</name>
</gene>
<dbReference type="InterPro" id="IPR052712">
    <property type="entry name" value="Acid_resist_chaperone_HdeD"/>
</dbReference>
<name>A0A133PEM2_LACGS</name>
<dbReference type="EMBL" id="WBOA01000001">
    <property type="protein sequence ID" value="KAB1951150.1"/>
    <property type="molecule type" value="Genomic_DNA"/>
</dbReference>
<evidence type="ECO:0000256" key="1">
    <source>
        <dbReference type="SAM" id="Phobius"/>
    </source>
</evidence>
<evidence type="ECO:0000313" key="2">
    <source>
        <dbReference type="EMBL" id="KAB1951150.1"/>
    </source>
</evidence>
<dbReference type="EMBL" id="SRMD01000107">
    <property type="protein sequence ID" value="TQW14360.1"/>
    <property type="molecule type" value="Genomic_DNA"/>
</dbReference>
<feature type="transmembrane region" description="Helical" evidence="1">
    <location>
        <begin position="12"/>
        <end position="31"/>
    </location>
</feature>
<feature type="transmembrane region" description="Helical" evidence="1">
    <location>
        <begin position="154"/>
        <end position="177"/>
    </location>
</feature>
<keyword evidence="4" id="KW-1185">Reference proteome</keyword>
<feature type="transmembrane region" description="Helical" evidence="1">
    <location>
        <begin position="96"/>
        <end position="120"/>
    </location>
</feature>
<protein>
    <recommendedName>
        <fullName evidence="6">DUF308 domain-containing protein</fullName>
    </recommendedName>
</protein>
<evidence type="ECO:0000313" key="4">
    <source>
        <dbReference type="Proteomes" id="UP000316012"/>
    </source>
</evidence>